<protein>
    <submittedName>
        <fullName evidence="2">Urease accessory</fullName>
    </submittedName>
</protein>
<keyword evidence="1" id="KW-0812">Transmembrane</keyword>
<dbReference type="OrthoDB" id="364081at2759"/>
<feature type="transmembrane region" description="Helical" evidence="1">
    <location>
        <begin position="7"/>
        <end position="26"/>
    </location>
</feature>
<reference evidence="2" key="1">
    <citation type="submission" date="2019-12" db="EMBL/GenBank/DDBJ databases">
        <title>Genome sequence of Babesia ovis.</title>
        <authorList>
            <person name="Yamagishi J."/>
            <person name="Sevinc F."/>
            <person name="Xuan X."/>
        </authorList>
    </citation>
    <scope>NUCLEOTIDE SEQUENCE</scope>
    <source>
        <strain evidence="2">Selcuk</strain>
    </source>
</reference>
<sequence>MRAQRCLLLSYFGVMLAAFYALYFYIVRGLRPSVSLYSAERYLGEVPKPFTTICDIYYDTTGIVSTENIAKAVSQRLLVNGVTSEALPIEHYRYAKQIQEDPSFIEPIRELLDLSSPFTVLLRYADDPPLDADFDVVVHGGKLLVFALTGRALNSVNIEAKVYDLIQGVFFRYEGMPSTNMTPLLDLSFILMSDDRKVDWNASDDIVTDVFHPIANAMSLFYDISIHSRVISGANFSGTMNLNNANALDLQDQPFTFFDFLDRVTNVEVATKDSGIYRHSIAFICHIPNQEIHFYDRALRRETDSVMLKGTGVLSFLNVKDETSGHYSLSRSDIETLAGSWVTHIRKMHNLPPSPVEMVANSLDVRDKVKVLEDGHYLVMSPDITFKMRLSSPGLVAFYGFEVPKIAKSLYHLYLKGAIDTLNKAVKPLATLSFMTMISPSAINNMKESHRALSCLYTTTCDGKPQNNMEALALARTAFNQSLEAISDDETYAKNAVSFEHGLAYLMCDAFPFLFPMVANTVKYITDR</sequence>
<dbReference type="EMBL" id="BLIY01000001">
    <property type="protein sequence ID" value="GFE52673.1"/>
    <property type="molecule type" value="Genomic_DNA"/>
</dbReference>
<keyword evidence="3" id="KW-1185">Reference proteome</keyword>
<accession>A0A9W5T7P7</accession>
<organism evidence="2 3">
    <name type="scientific">Babesia ovis</name>
    <dbReference type="NCBI Taxonomy" id="5869"/>
    <lineage>
        <taxon>Eukaryota</taxon>
        <taxon>Sar</taxon>
        <taxon>Alveolata</taxon>
        <taxon>Apicomplexa</taxon>
        <taxon>Aconoidasida</taxon>
        <taxon>Piroplasmida</taxon>
        <taxon>Babesiidae</taxon>
        <taxon>Babesia</taxon>
    </lineage>
</organism>
<dbReference type="AlphaFoldDB" id="A0A9W5T7P7"/>
<keyword evidence="1" id="KW-0472">Membrane</keyword>
<name>A0A9W5T7P7_BABOV</name>
<gene>
    <name evidence="2" type="ORF">BaOVIS_000770</name>
</gene>
<evidence type="ECO:0000313" key="3">
    <source>
        <dbReference type="Proteomes" id="UP001057455"/>
    </source>
</evidence>
<comment type="caution">
    <text evidence="2">The sequence shown here is derived from an EMBL/GenBank/DDBJ whole genome shotgun (WGS) entry which is preliminary data.</text>
</comment>
<evidence type="ECO:0000256" key="1">
    <source>
        <dbReference type="SAM" id="Phobius"/>
    </source>
</evidence>
<evidence type="ECO:0000313" key="2">
    <source>
        <dbReference type="EMBL" id="GFE52673.1"/>
    </source>
</evidence>
<keyword evidence="1" id="KW-1133">Transmembrane helix</keyword>
<dbReference type="Proteomes" id="UP001057455">
    <property type="component" value="Unassembled WGS sequence"/>
</dbReference>
<proteinExistence type="predicted"/>